<reference evidence="5 6" key="1">
    <citation type="journal article" date="2021" name="Comput. Struct. Biotechnol. J.">
        <title>De novo genome assembly of the potent medicinal plant Rehmannia glutinosa using nanopore technology.</title>
        <authorList>
            <person name="Ma L."/>
            <person name="Dong C."/>
            <person name="Song C."/>
            <person name="Wang X."/>
            <person name="Zheng X."/>
            <person name="Niu Y."/>
            <person name="Chen S."/>
            <person name="Feng W."/>
        </authorList>
    </citation>
    <scope>NUCLEOTIDE SEQUENCE [LARGE SCALE GENOMIC DNA]</scope>
    <source>
        <strain evidence="5">DH-2019</strain>
    </source>
</reference>
<dbReference type="PANTHER" id="PTHR31602:SF8">
    <property type="entry name" value="GROWTH-REGULATING FACTOR 5"/>
    <property type="match status" value="1"/>
</dbReference>
<sequence length="343" mass="38374">MCSRRCVGRMRVMLVFLLCNDDECGDRLLAAEKREDFSQEINLDLGIGRCACANEEGLKGFKKIKQEKKKESFSLLLSFMILSFSPQSSDRKIDMDPEPGRCRRTDGRKWRCSKNVVPNKKYYNKMPIDSLVTSDMENKIANPGGDDLDQSQQSTLGFKKACADSINIIEGEESSFENANPRKIGSRKHGMDKNNYLSFVSPRFGLSPKSVLHCGAGKVSLGLDNNKVIENVQLRCRRTDGKKWQCRRDAVPNQKYCQRHMHRGAKRLVLNPESSTYVPATTARKARSSSAIARILDNSINLNTIPASPQHITANNSTSSSSDATTITDENISFCVTHSHPKC</sequence>
<comment type="subcellular location">
    <subcellularLocation>
        <location evidence="3">Nucleus</location>
    </subcellularLocation>
</comment>
<evidence type="ECO:0000313" key="5">
    <source>
        <dbReference type="EMBL" id="KAK6162406.1"/>
    </source>
</evidence>
<dbReference type="PANTHER" id="PTHR31602">
    <property type="entry name" value="GROWTH-REGULATING FACTOR 5"/>
    <property type="match status" value="1"/>
</dbReference>
<evidence type="ECO:0000259" key="4">
    <source>
        <dbReference type="PROSITE" id="PS51667"/>
    </source>
</evidence>
<evidence type="ECO:0000256" key="1">
    <source>
        <dbReference type="ARBA" id="ARBA00023242"/>
    </source>
</evidence>
<organism evidence="5 6">
    <name type="scientific">Rehmannia glutinosa</name>
    <name type="common">Chinese foxglove</name>
    <dbReference type="NCBI Taxonomy" id="99300"/>
    <lineage>
        <taxon>Eukaryota</taxon>
        <taxon>Viridiplantae</taxon>
        <taxon>Streptophyta</taxon>
        <taxon>Embryophyta</taxon>
        <taxon>Tracheophyta</taxon>
        <taxon>Spermatophyta</taxon>
        <taxon>Magnoliopsida</taxon>
        <taxon>eudicotyledons</taxon>
        <taxon>Gunneridae</taxon>
        <taxon>Pentapetalae</taxon>
        <taxon>asterids</taxon>
        <taxon>lamiids</taxon>
        <taxon>Lamiales</taxon>
        <taxon>Orobanchaceae</taxon>
        <taxon>Rehmannieae</taxon>
        <taxon>Rehmannia</taxon>
    </lineage>
</organism>
<dbReference type="EMBL" id="JABTTQ020000002">
    <property type="protein sequence ID" value="KAK6162406.1"/>
    <property type="molecule type" value="Genomic_DNA"/>
</dbReference>
<protein>
    <recommendedName>
        <fullName evidence="3">Growth-regulating factor</fullName>
    </recommendedName>
</protein>
<dbReference type="Pfam" id="PF08879">
    <property type="entry name" value="WRC"/>
    <property type="match status" value="2"/>
</dbReference>
<feature type="domain" description="WRC" evidence="4">
    <location>
        <begin position="96"/>
        <end position="143"/>
    </location>
</feature>
<proteinExistence type="inferred from homology"/>
<comment type="caution">
    <text evidence="2">Lacks conserved residue(s) required for the propagation of feature annotation.</text>
</comment>
<evidence type="ECO:0000256" key="2">
    <source>
        <dbReference type="PROSITE-ProRule" id="PRU01002"/>
    </source>
</evidence>
<comment type="similarity">
    <text evidence="3">Belongs to the GRF family.</text>
</comment>
<evidence type="ECO:0000256" key="3">
    <source>
        <dbReference type="RuleBase" id="RU367127"/>
    </source>
</evidence>
<name>A0ABR0XTS7_REHGL</name>
<gene>
    <name evidence="5" type="ORF">DH2020_002247</name>
</gene>
<keyword evidence="1 3" id="KW-0539">Nucleus</keyword>
<accession>A0ABR0XTS7</accession>
<dbReference type="InterPro" id="IPR031137">
    <property type="entry name" value="GRF"/>
</dbReference>
<dbReference type="InterPro" id="IPR014977">
    <property type="entry name" value="WRC_dom"/>
</dbReference>
<evidence type="ECO:0000313" key="6">
    <source>
        <dbReference type="Proteomes" id="UP001318860"/>
    </source>
</evidence>
<dbReference type="PROSITE" id="PS51667">
    <property type="entry name" value="WRC"/>
    <property type="match status" value="2"/>
</dbReference>
<comment type="domain">
    <text evidence="3">The QLQ domain and WRC domain may be involved in protein-protein interaction and DNA-binding, respectively.</text>
</comment>
<keyword evidence="3" id="KW-0805">Transcription regulation</keyword>
<dbReference type="Proteomes" id="UP001318860">
    <property type="component" value="Unassembled WGS sequence"/>
</dbReference>
<feature type="domain" description="WRC" evidence="4">
    <location>
        <begin position="230"/>
        <end position="274"/>
    </location>
</feature>
<comment type="function">
    <text evidence="3">Transcription activator.</text>
</comment>
<keyword evidence="3" id="KW-0010">Activator</keyword>
<keyword evidence="3" id="KW-0804">Transcription</keyword>
<keyword evidence="6" id="KW-1185">Reference proteome</keyword>
<comment type="caution">
    <text evidence="5">The sequence shown here is derived from an EMBL/GenBank/DDBJ whole genome shotgun (WGS) entry which is preliminary data.</text>
</comment>